<keyword evidence="2" id="KW-1185">Reference proteome</keyword>
<dbReference type="AlphaFoldDB" id="A0A2G2Y2R8"/>
<accession>A0A2G2Y2R8</accession>
<reference evidence="1 2" key="1">
    <citation type="journal article" date="2014" name="Nat. Genet.">
        <title>Genome sequence of the hot pepper provides insights into the evolution of pungency in Capsicum species.</title>
        <authorList>
            <person name="Kim S."/>
            <person name="Park M."/>
            <person name="Yeom S.I."/>
            <person name="Kim Y.M."/>
            <person name="Lee J.M."/>
            <person name="Lee H.A."/>
            <person name="Seo E."/>
            <person name="Choi J."/>
            <person name="Cheong K."/>
            <person name="Kim K.T."/>
            <person name="Jung K."/>
            <person name="Lee G.W."/>
            <person name="Oh S.K."/>
            <person name="Bae C."/>
            <person name="Kim S.B."/>
            <person name="Lee H.Y."/>
            <person name="Kim S.Y."/>
            <person name="Kim M.S."/>
            <person name="Kang B.C."/>
            <person name="Jo Y.D."/>
            <person name="Yang H.B."/>
            <person name="Jeong H.J."/>
            <person name="Kang W.H."/>
            <person name="Kwon J.K."/>
            <person name="Shin C."/>
            <person name="Lim J.Y."/>
            <person name="Park J.H."/>
            <person name="Huh J.H."/>
            <person name="Kim J.S."/>
            <person name="Kim B.D."/>
            <person name="Cohen O."/>
            <person name="Paran I."/>
            <person name="Suh M.C."/>
            <person name="Lee S.B."/>
            <person name="Kim Y.K."/>
            <person name="Shin Y."/>
            <person name="Noh S.J."/>
            <person name="Park J."/>
            <person name="Seo Y.S."/>
            <person name="Kwon S.Y."/>
            <person name="Kim H.A."/>
            <person name="Park J.M."/>
            <person name="Kim H.J."/>
            <person name="Choi S.B."/>
            <person name="Bosland P.W."/>
            <person name="Reeves G."/>
            <person name="Jo S.H."/>
            <person name="Lee B.W."/>
            <person name="Cho H.T."/>
            <person name="Choi H.S."/>
            <person name="Lee M.S."/>
            <person name="Yu Y."/>
            <person name="Do Choi Y."/>
            <person name="Park B.S."/>
            <person name="van Deynze A."/>
            <person name="Ashrafi H."/>
            <person name="Hill T."/>
            <person name="Kim W.T."/>
            <person name="Pai H.S."/>
            <person name="Ahn H.K."/>
            <person name="Yeam I."/>
            <person name="Giovannoni J.J."/>
            <person name="Rose J.K."/>
            <person name="Sorensen I."/>
            <person name="Lee S.J."/>
            <person name="Kim R.W."/>
            <person name="Choi I.Y."/>
            <person name="Choi B.S."/>
            <person name="Lim J.S."/>
            <person name="Lee Y.H."/>
            <person name="Choi D."/>
        </authorList>
    </citation>
    <scope>NUCLEOTIDE SEQUENCE [LARGE SCALE GENOMIC DNA]</scope>
    <source>
        <strain evidence="2">cv. CM334</strain>
    </source>
</reference>
<gene>
    <name evidence="1" type="ORF">T459_32143</name>
</gene>
<proteinExistence type="predicted"/>
<dbReference type="EMBL" id="AYRZ02000020">
    <property type="protein sequence ID" value="PHT64042.1"/>
    <property type="molecule type" value="Genomic_DNA"/>
</dbReference>
<evidence type="ECO:0000313" key="1">
    <source>
        <dbReference type="EMBL" id="PHT64042.1"/>
    </source>
</evidence>
<dbReference type="STRING" id="4072.A0A2G2Y2R8"/>
<evidence type="ECO:0000313" key="2">
    <source>
        <dbReference type="Proteomes" id="UP000222542"/>
    </source>
</evidence>
<name>A0A2G2Y2R8_CAPAN</name>
<comment type="caution">
    <text evidence="1">The sequence shown here is derived from an EMBL/GenBank/DDBJ whole genome shotgun (WGS) entry which is preliminary data.</text>
</comment>
<reference evidence="1 2" key="2">
    <citation type="journal article" date="2017" name="Genome Biol.">
        <title>New reference genome sequences of hot pepper reveal the massive evolution of plant disease-resistance genes by retroduplication.</title>
        <authorList>
            <person name="Kim S."/>
            <person name="Park J."/>
            <person name="Yeom S.I."/>
            <person name="Kim Y.M."/>
            <person name="Seo E."/>
            <person name="Kim K.T."/>
            <person name="Kim M.S."/>
            <person name="Lee J.M."/>
            <person name="Cheong K."/>
            <person name="Shin H.S."/>
            <person name="Kim S.B."/>
            <person name="Han K."/>
            <person name="Lee J."/>
            <person name="Park M."/>
            <person name="Lee H.A."/>
            <person name="Lee H.Y."/>
            <person name="Lee Y."/>
            <person name="Oh S."/>
            <person name="Lee J.H."/>
            <person name="Choi E."/>
            <person name="Choi E."/>
            <person name="Lee S.E."/>
            <person name="Jeon J."/>
            <person name="Kim H."/>
            <person name="Choi G."/>
            <person name="Song H."/>
            <person name="Lee J."/>
            <person name="Lee S.C."/>
            <person name="Kwon J.K."/>
            <person name="Lee H.Y."/>
            <person name="Koo N."/>
            <person name="Hong Y."/>
            <person name="Kim R.W."/>
            <person name="Kang W.H."/>
            <person name="Huh J.H."/>
            <person name="Kang B.C."/>
            <person name="Yang T.J."/>
            <person name="Lee Y.H."/>
            <person name="Bennetzen J.L."/>
            <person name="Choi D."/>
        </authorList>
    </citation>
    <scope>NUCLEOTIDE SEQUENCE [LARGE SCALE GENOMIC DNA]</scope>
    <source>
        <strain evidence="2">cv. CM334</strain>
    </source>
</reference>
<protein>
    <submittedName>
        <fullName evidence="1">Uncharacterized protein</fullName>
    </submittedName>
</protein>
<sequence length="119" mass="13504">METPLVGNILVTRWSKKQKAQIPGRSMELDDWKWKAMEIRSSGWDDSDTSSSISKRKFISLSLPKHQEVAVLELGRWKNLLTDYPSFFSAALSYAYFYSDQLAVYSCKSSVTGVDGRNA</sequence>
<dbReference type="Proteomes" id="UP000222542">
    <property type="component" value="Unassembled WGS sequence"/>
</dbReference>
<dbReference type="Gramene" id="PHT64042">
    <property type="protein sequence ID" value="PHT64042"/>
    <property type="gene ID" value="T459_32143"/>
</dbReference>
<organism evidence="1 2">
    <name type="scientific">Capsicum annuum</name>
    <name type="common">Capsicum pepper</name>
    <dbReference type="NCBI Taxonomy" id="4072"/>
    <lineage>
        <taxon>Eukaryota</taxon>
        <taxon>Viridiplantae</taxon>
        <taxon>Streptophyta</taxon>
        <taxon>Embryophyta</taxon>
        <taxon>Tracheophyta</taxon>
        <taxon>Spermatophyta</taxon>
        <taxon>Magnoliopsida</taxon>
        <taxon>eudicotyledons</taxon>
        <taxon>Gunneridae</taxon>
        <taxon>Pentapetalae</taxon>
        <taxon>asterids</taxon>
        <taxon>lamiids</taxon>
        <taxon>Solanales</taxon>
        <taxon>Solanaceae</taxon>
        <taxon>Solanoideae</taxon>
        <taxon>Capsiceae</taxon>
        <taxon>Capsicum</taxon>
    </lineage>
</organism>